<protein>
    <recommendedName>
        <fullName evidence="6">Aminotransferase</fullName>
        <ecNumber evidence="6">2.6.1.-</ecNumber>
    </recommendedName>
</protein>
<accession>A0ABY4PC86</accession>
<dbReference type="InterPro" id="IPR015424">
    <property type="entry name" value="PyrdxlP-dep_Trfase"/>
</dbReference>
<dbReference type="RefSeq" id="WP_249512396.1">
    <property type="nucleotide sequence ID" value="NZ_CP093365.1"/>
</dbReference>
<dbReference type="InterPro" id="IPR004838">
    <property type="entry name" value="NHTrfase_class1_PyrdxlP-BS"/>
</dbReference>
<evidence type="ECO:0000256" key="3">
    <source>
        <dbReference type="ARBA" id="ARBA00022576"/>
    </source>
</evidence>
<dbReference type="Gene3D" id="3.40.640.10">
    <property type="entry name" value="Type I PLP-dependent aspartate aminotransferase-like (Major domain)"/>
    <property type="match status" value="1"/>
</dbReference>
<dbReference type="InterPro" id="IPR015421">
    <property type="entry name" value="PyrdxlP-dep_Trfase_major"/>
</dbReference>
<keyword evidence="5" id="KW-0663">Pyridoxal phosphate</keyword>
<dbReference type="EMBL" id="CP093365">
    <property type="protein sequence ID" value="UQS83169.1"/>
    <property type="molecule type" value="Genomic_DNA"/>
</dbReference>
<evidence type="ECO:0000259" key="7">
    <source>
        <dbReference type="Pfam" id="PF00155"/>
    </source>
</evidence>
<evidence type="ECO:0000256" key="5">
    <source>
        <dbReference type="ARBA" id="ARBA00022898"/>
    </source>
</evidence>
<dbReference type="Pfam" id="PF00155">
    <property type="entry name" value="Aminotran_1_2"/>
    <property type="match status" value="1"/>
</dbReference>
<dbReference type="PROSITE" id="PS00105">
    <property type="entry name" value="AA_TRANSFER_CLASS_1"/>
    <property type="match status" value="1"/>
</dbReference>
<dbReference type="CDD" id="cd00609">
    <property type="entry name" value="AAT_like"/>
    <property type="match status" value="1"/>
</dbReference>
<name>A0ABY4PC86_9LACO</name>
<feature type="domain" description="Aminotransferase class I/classII large" evidence="7">
    <location>
        <begin position="33"/>
        <end position="376"/>
    </location>
</feature>
<comment type="similarity">
    <text evidence="2 6">Belongs to the class-I pyridoxal-phosphate-dependent aminotransferase family.</text>
</comment>
<evidence type="ECO:0000256" key="6">
    <source>
        <dbReference type="RuleBase" id="RU000481"/>
    </source>
</evidence>
<dbReference type="SUPFAM" id="SSF53383">
    <property type="entry name" value="PLP-dependent transferases"/>
    <property type="match status" value="1"/>
</dbReference>
<proteinExistence type="inferred from homology"/>
<dbReference type="InterPro" id="IPR015422">
    <property type="entry name" value="PyrdxlP-dep_Trfase_small"/>
</dbReference>
<keyword evidence="4 6" id="KW-0808">Transferase</keyword>
<keyword evidence="3 6" id="KW-0032">Aminotransferase</keyword>
<reference evidence="8 9" key="1">
    <citation type="journal article" date="2022" name="Int. J. Syst. Evol. Microbiol.">
        <title>Apilactobacillus apisilvae sp. nov., Nicolia spurrieriana gen. nov. sp. nov., Bombilactobacillus folatiphilus sp. nov. and Bombilactobacillus thymidiniphilus sp. nov., four new lactic acid bacterial isolates from stingless bees Tetragonula carbonaria and Austroplebeia australis.</title>
        <authorList>
            <person name="Oliphant S.A."/>
            <person name="Watson-Haigh N.S."/>
            <person name="Sumby K.M."/>
            <person name="Gardner J."/>
            <person name="Groom S."/>
            <person name="Jiranek V."/>
        </authorList>
    </citation>
    <scope>NUCLEOTIDE SEQUENCE [LARGE SCALE GENOMIC DNA]</scope>
    <source>
        <strain evidence="8 9">SG4_A1</strain>
    </source>
</reference>
<dbReference type="EC" id="2.6.1.-" evidence="6"/>
<evidence type="ECO:0000256" key="2">
    <source>
        <dbReference type="ARBA" id="ARBA00007441"/>
    </source>
</evidence>
<evidence type="ECO:0000256" key="1">
    <source>
        <dbReference type="ARBA" id="ARBA00001933"/>
    </source>
</evidence>
<organism evidence="8 9">
    <name type="scientific">Bombilactobacillus thymidiniphilus</name>
    <dbReference type="NCBI Taxonomy" id="2923363"/>
    <lineage>
        <taxon>Bacteria</taxon>
        <taxon>Bacillati</taxon>
        <taxon>Bacillota</taxon>
        <taxon>Bacilli</taxon>
        <taxon>Lactobacillales</taxon>
        <taxon>Lactobacillaceae</taxon>
        <taxon>Bombilactobacillus</taxon>
    </lineage>
</organism>
<evidence type="ECO:0000313" key="9">
    <source>
        <dbReference type="Proteomes" id="UP000831947"/>
    </source>
</evidence>
<sequence>MFDMEQRMNTVALQIKPQDIFLFNARALKTPGIINMTVGEPNFATPEHIRQHTSTQLLQQTMHYTIPEGKPALTAAIANFLHDKYDLNYDPSSQIIATLGVTESVYTTLAAILNPGDEVIVPTPSFTIYGPDIILNQAKPVFVDTSKTNFRLDPAMLRATLQEHPRAKALILNYPNNPTGITYDKAQLQALAEVLQEYAIFVISDEIYSELSYAHKHVSFATLLPEQTILLNGLSKSHAMTGWRVGYICGPQKVIAHILHVHELITTSIPEVTQDAAIEALTNGQDDTHTMSVQYQKRRDILYNGLQQLGFKVAKPQGAFYIFAKIPAQLTQDDVKLAEDLIAKEKLALLPGSFFGIGGAGYLRISYAASLENIKITLTKLQHYLVENGVETKIEGKS</sequence>
<dbReference type="GO" id="GO:0008483">
    <property type="term" value="F:transaminase activity"/>
    <property type="evidence" value="ECO:0007669"/>
    <property type="project" value="UniProtKB-KW"/>
</dbReference>
<keyword evidence="9" id="KW-1185">Reference proteome</keyword>
<dbReference type="PANTHER" id="PTHR46383:SF4">
    <property type="entry name" value="AMINOTRANSFERASE"/>
    <property type="match status" value="1"/>
</dbReference>
<evidence type="ECO:0000256" key="4">
    <source>
        <dbReference type="ARBA" id="ARBA00022679"/>
    </source>
</evidence>
<evidence type="ECO:0000313" key="8">
    <source>
        <dbReference type="EMBL" id="UQS83169.1"/>
    </source>
</evidence>
<gene>
    <name evidence="8" type="ORF">MOO47_05115</name>
</gene>
<dbReference type="InterPro" id="IPR004839">
    <property type="entry name" value="Aminotransferase_I/II_large"/>
</dbReference>
<dbReference type="Proteomes" id="UP000831947">
    <property type="component" value="Chromosome"/>
</dbReference>
<comment type="cofactor">
    <cofactor evidence="1 6">
        <name>pyridoxal 5'-phosphate</name>
        <dbReference type="ChEBI" id="CHEBI:597326"/>
    </cofactor>
</comment>
<dbReference type="InterPro" id="IPR050596">
    <property type="entry name" value="AspAT/PAT-like"/>
</dbReference>
<dbReference type="PANTHER" id="PTHR46383">
    <property type="entry name" value="ASPARTATE AMINOTRANSFERASE"/>
    <property type="match status" value="1"/>
</dbReference>
<dbReference type="Gene3D" id="3.90.1150.10">
    <property type="entry name" value="Aspartate Aminotransferase, domain 1"/>
    <property type="match status" value="1"/>
</dbReference>